<accession>A0ABY2BNR5</accession>
<dbReference type="CDD" id="cd00056">
    <property type="entry name" value="ENDO3c"/>
    <property type="match status" value="1"/>
</dbReference>
<dbReference type="Proteomes" id="UP000295818">
    <property type="component" value="Unassembled WGS sequence"/>
</dbReference>
<keyword evidence="3" id="KW-0227">DNA damage</keyword>
<feature type="domain" description="HhH-GPD" evidence="5">
    <location>
        <begin position="66"/>
        <end position="222"/>
    </location>
</feature>
<evidence type="ECO:0000256" key="4">
    <source>
        <dbReference type="ARBA" id="ARBA00023204"/>
    </source>
</evidence>
<dbReference type="RefSeq" id="WP_199239817.1">
    <property type="nucleotide sequence ID" value="NZ_SLWM01000004.1"/>
</dbReference>
<reference evidence="6 7" key="1">
    <citation type="journal article" date="2015" name="Stand. Genomic Sci.">
        <title>Genomic Encyclopedia of Bacterial and Archaeal Type Strains, Phase III: the genomes of soil and plant-associated and newly described type strains.</title>
        <authorList>
            <person name="Whitman W.B."/>
            <person name="Woyke T."/>
            <person name="Klenk H.P."/>
            <person name="Zhou Y."/>
            <person name="Lilburn T.G."/>
            <person name="Beck B.J."/>
            <person name="De Vos P."/>
            <person name="Vandamme P."/>
            <person name="Eisen J.A."/>
            <person name="Garrity G."/>
            <person name="Hugenholtz P."/>
            <person name="Kyrpides N.C."/>
        </authorList>
    </citation>
    <scope>NUCLEOTIDE SEQUENCE [LARGE SCALE GENOMIC DNA]</scope>
    <source>
        <strain evidence="6 7">VKM Ac-2538</strain>
    </source>
</reference>
<comment type="catalytic activity">
    <reaction evidence="1">
        <text>Hydrolysis of alkylated DNA, releasing 3-methyladenine, 3-methylguanine, 7-methylguanine and 7-methyladenine.</text>
        <dbReference type="EC" id="3.2.2.21"/>
    </reaction>
</comment>
<gene>
    <name evidence="6" type="ORF">EV644_104541</name>
</gene>
<organism evidence="6 7">
    <name type="scientific">Kribbella orskensis</name>
    <dbReference type="NCBI Taxonomy" id="2512216"/>
    <lineage>
        <taxon>Bacteria</taxon>
        <taxon>Bacillati</taxon>
        <taxon>Actinomycetota</taxon>
        <taxon>Actinomycetes</taxon>
        <taxon>Propionibacteriales</taxon>
        <taxon>Kribbellaceae</taxon>
        <taxon>Kribbella</taxon>
    </lineage>
</organism>
<dbReference type="SUPFAM" id="SSF48150">
    <property type="entry name" value="DNA-glycosylase"/>
    <property type="match status" value="1"/>
</dbReference>
<dbReference type="PANTHER" id="PTHR43003:SF5">
    <property type="entry name" value="DNA-3-METHYLADENINE GLYCOSYLASE"/>
    <property type="match status" value="1"/>
</dbReference>
<dbReference type="PANTHER" id="PTHR43003">
    <property type="entry name" value="DNA-3-METHYLADENINE GLYCOSYLASE"/>
    <property type="match status" value="1"/>
</dbReference>
<proteinExistence type="predicted"/>
<name>A0ABY2BNR5_9ACTN</name>
<keyword evidence="7" id="KW-1185">Reference proteome</keyword>
<dbReference type="EC" id="3.2.2.21" evidence="2"/>
<dbReference type="InterPro" id="IPR003265">
    <property type="entry name" value="HhH-GPD_domain"/>
</dbReference>
<evidence type="ECO:0000259" key="5">
    <source>
        <dbReference type="SMART" id="SM00478"/>
    </source>
</evidence>
<evidence type="ECO:0000256" key="2">
    <source>
        <dbReference type="ARBA" id="ARBA00012000"/>
    </source>
</evidence>
<sequence length="227" mass="24933">MTSGMTSAGERVAPEEHLRQADPVLGAIIDQVIEDNGGPVTTVPDPALPADPNMPTDHYGVLVRAIVSQNISNLASRAIYQRLRERFGGNPPTPEEILAADPDELRLAAGLSKAKTASLRSLAEHIVSGELDLERVHLLADEEVVTQLVAVKGIGTWTADIFLIFHLNRPDVLAAGDLEIRRAVERIYGLPGLPRPTEVERIADPWRPHRTLACLYLWQWEETPKPT</sequence>
<evidence type="ECO:0000313" key="6">
    <source>
        <dbReference type="EMBL" id="TCO26037.1"/>
    </source>
</evidence>
<evidence type="ECO:0000313" key="7">
    <source>
        <dbReference type="Proteomes" id="UP000295818"/>
    </source>
</evidence>
<dbReference type="SMART" id="SM00478">
    <property type="entry name" value="ENDO3c"/>
    <property type="match status" value="1"/>
</dbReference>
<dbReference type="Gene3D" id="1.10.340.30">
    <property type="entry name" value="Hypothetical protein, domain 2"/>
    <property type="match status" value="1"/>
</dbReference>
<dbReference type="Gene3D" id="1.10.1670.40">
    <property type="match status" value="1"/>
</dbReference>
<evidence type="ECO:0000256" key="1">
    <source>
        <dbReference type="ARBA" id="ARBA00000086"/>
    </source>
</evidence>
<evidence type="ECO:0000256" key="3">
    <source>
        <dbReference type="ARBA" id="ARBA00022763"/>
    </source>
</evidence>
<dbReference type="InterPro" id="IPR011257">
    <property type="entry name" value="DNA_glycosylase"/>
</dbReference>
<comment type="caution">
    <text evidence="6">The sequence shown here is derived from an EMBL/GenBank/DDBJ whole genome shotgun (WGS) entry which is preliminary data.</text>
</comment>
<dbReference type="InterPro" id="IPR051912">
    <property type="entry name" value="Alkylbase_DNA_Glycosylase/TA"/>
</dbReference>
<keyword evidence="4" id="KW-0234">DNA repair</keyword>
<dbReference type="EMBL" id="SLWM01000004">
    <property type="protein sequence ID" value="TCO26037.1"/>
    <property type="molecule type" value="Genomic_DNA"/>
</dbReference>
<dbReference type="Pfam" id="PF00730">
    <property type="entry name" value="HhH-GPD"/>
    <property type="match status" value="1"/>
</dbReference>
<protein>
    <recommendedName>
        <fullName evidence="2">DNA-3-methyladenine glycosylase II</fullName>
        <ecNumber evidence="2">3.2.2.21</ecNumber>
    </recommendedName>
</protein>